<evidence type="ECO:0000313" key="1">
    <source>
        <dbReference type="EMBL" id="KAK9325350.1"/>
    </source>
</evidence>
<accession>A0ACC3TX74</accession>
<reference evidence="2" key="1">
    <citation type="journal article" date="2024" name="Front. Bioeng. Biotechnol.">
        <title>Genome-scale model development and genomic sequencing of the oleaginous clade Lipomyces.</title>
        <authorList>
            <person name="Czajka J.J."/>
            <person name="Han Y."/>
            <person name="Kim J."/>
            <person name="Mondo S.J."/>
            <person name="Hofstad B.A."/>
            <person name="Robles A."/>
            <person name="Haridas S."/>
            <person name="Riley R."/>
            <person name="LaButti K."/>
            <person name="Pangilinan J."/>
            <person name="Andreopoulos W."/>
            <person name="Lipzen A."/>
            <person name="Yan J."/>
            <person name="Wang M."/>
            <person name="Ng V."/>
            <person name="Grigoriev I.V."/>
            <person name="Spatafora J.W."/>
            <person name="Magnuson J.K."/>
            <person name="Baker S.E."/>
            <person name="Pomraning K.R."/>
        </authorList>
    </citation>
    <scope>NUCLEOTIDE SEQUENCE [LARGE SCALE GENOMIC DNA]</scope>
    <source>
        <strain evidence="2">CBS 10300</strain>
    </source>
</reference>
<dbReference type="Proteomes" id="UP001489719">
    <property type="component" value="Unassembled WGS sequence"/>
</dbReference>
<gene>
    <name evidence="1" type="ORF">V1517DRAFT_363615</name>
</gene>
<comment type="caution">
    <text evidence="1">The sequence shown here is derived from an EMBL/GenBank/DDBJ whole genome shotgun (WGS) entry which is preliminary data.</text>
</comment>
<evidence type="ECO:0000313" key="2">
    <source>
        <dbReference type="Proteomes" id="UP001489719"/>
    </source>
</evidence>
<organism evidence="1 2">
    <name type="scientific">Lipomyces orientalis</name>
    <dbReference type="NCBI Taxonomy" id="1233043"/>
    <lineage>
        <taxon>Eukaryota</taxon>
        <taxon>Fungi</taxon>
        <taxon>Dikarya</taxon>
        <taxon>Ascomycota</taxon>
        <taxon>Saccharomycotina</taxon>
        <taxon>Lipomycetes</taxon>
        <taxon>Lipomycetales</taxon>
        <taxon>Lipomycetaceae</taxon>
        <taxon>Lipomyces</taxon>
    </lineage>
</organism>
<name>A0ACC3TX74_9ASCO</name>
<dbReference type="EMBL" id="MU970041">
    <property type="protein sequence ID" value="KAK9325350.1"/>
    <property type="molecule type" value="Genomic_DNA"/>
</dbReference>
<feature type="non-terminal residue" evidence="1">
    <location>
        <position position="1"/>
    </location>
</feature>
<protein>
    <submittedName>
        <fullName evidence="1">Uncharacterized protein</fullName>
    </submittedName>
</protein>
<keyword evidence="2" id="KW-1185">Reference proteome</keyword>
<sequence>IHSNCRFTILSNKWTETPSTQDDTCLILIGSGAAFLDYPRTPQYCATKWAMRRIMHSLRRTAFNYGSCVNVISPWYANLDGLCRYYGEGQQKVMMASMARRTSGVPTIAQAQAHARTRTVFRSEDPNPQLPPRD</sequence>
<proteinExistence type="predicted"/>